<dbReference type="EMBL" id="LAOI01000001">
    <property type="protein sequence ID" value="KJV89776.1"/>
    <property type="molecule type" value="Genomic_DNA"/>
</dbReference>
<gene>
    <name evidence="1" type="ORF">RBEAN4_0761</name>
</gene>
<sequence>MSFPHRREGIVAWIEKRPRCHTVAWELDPENNKNTNFISIFNWIP</sequence>
<dbReference type="Proteomes" id="UP000033661">
    <property type="component" value="Unassembled WGS sequence"/>
</dbReference>
<dbReference type="AlphaFoldDB" id="A0A0F3QC92"/>
<comment type="caution">
    <text evidence="1">The sequence shown here is derived from an EMBL/GenBank/DDBJ whole genome shotgun (WGS) entry which is preliminary data.</text>
</comment>
<evidence type="ECO:0000313" key="1">
    <source>
        <dbReference type="EMBL" id="KJV89776.1"/>
    </source>
</evidence>
<organism evidence="1 2">
    <name type="scientific">Rickettsia bellii str. RML An4</name>
    <dbReference type="NCBI Taxonomy" id="1359193"/>
    <lineage>
        <taxon>Bacteria</taxon>
        <taxon>Pseudomonadati</taxon>
        <taxon>Pseudomonadota</taxon>
        <taxon>Alphaproteobacteria</taxon>
        <taxon>Rickettsiales</taxon>
        <taxon>Rickettsiaceae</taxon>
        <taxon>Rickettsieae</taxon>
        <taxon>Rickettsia</taxon>
        <taxon>belli group</taxon>
    </lineage>
</organism>
<keyword evidence="2" id="KW-1185">Reference proteome</keyword>
<protein>
    <submittedName>
        <fullName evidence="1">Uncharacterized protein</fullName>
    </submittedName>
</protein>
<reference evidence="1 2" key="1">
    <citation type="submission" date="2015-02" db="EMBL/GenBank/DDBJ databases">
        <title>Genome Sequencing of Rickettsiales.</title>
        <authorList>
            <person name="Daugherty S.C."/>
            <person name="Su Q."/>
            <person name="Abolude K."/>
            <person name="Beier-Sexton M."/>
            <person name="Carlyon J.A."/>
            <person name="Carter R."/>
            <person name="Day N.P."/>
            <person name="Dumler S.J."/>
            <person name="Dyachenko V."/>
            <person name="Godinez A."/>
            <person name="Kurtti T.J."/>
            <person name="Lichay M."/>
            <person name="Mullins K.E."/>
            <person name="Ott S."/>
            <person name="Pappas-Brown V."/>
            <person name="Paris D.H."/>
            <person name="Patel P."/>
            <person name="Richards A.L."/>
            <person name="Sadzewicz L."/>
            <person name="Sears K."/>
            <person name="Seidman D."/>
            <person name="Sengamalay N."/>
            <person name="Stenos J."/>
            <person name="Tallon L.J."/>
            <person name="Vincent G."/>
            <person name="Fraser C.M."/>
            <person name="Munderloh U."/>
            <person name="Dunning-Hotopp J.C."/>
        </authorList>
    </citation>
    <scope>NUCLEOTIDE SEQUENCE [LARGE SCALE GENOMIC DNA]</scope>
    <source>
        <strain evidence="1 2">RML An4</strain>
    </source>
</reference>
<name>A0A0F3QC92_RICBE</name>
<evidence type="ECO:0000313" key="2">
    <source>
        <dbReference type="Proteomes" id="UP000033661"/>
    </source>
</evidence>
<dbReference type="PATRIC" id="fig|1359193.3.peg.737"/>
<proteinExistence type="predicted"/>
<accession>A0A0F3QC92</accession>